<evidence type="ECO:0000313" key="1">
    <source>
        <dbReference type="EMBL" id="APW79706.1"/>
    </source>
</evidence>
<organism evidence="1 2">
    <name type="scientific">Pectobacterium phage PP99</name>
    <dbReference type="NCBI Taxonomy" id="1932883"/>
    <lineage>
        <taxon>Viruses</taxon>
        <taxon>Duplodnaviria</taxon>
        <taxon>Heunggongvirae</taxon>
        <taxon>Uroviricota</taxon>
        <taxon>Caudoviricetes</taxon>
        <taxon>Autographivirales</taxon>
        <taxon>Gajwadongvirus</taxon>
        <taxon>Gajwadongvirus PP99</taxon>
    </lineage>
</organism>
<protein>
    <submittedName>
        <fullName evidence="1">Uncharacterized protein</fullName>
    </submittedName>
</protein>
<sequence length="58" mass="6568">MQREFIQRGELYGQKEGGLITVRYGSHKPYPDGDTVLHTSEENLPQLIALLKALQEAK</sequence>
<accession>A0A1P8L624</accession>
<gene>
    <name evidence="1" type="ORF">PP99_15</name>
</gene>
<dbReference type="Proteomes" id="UP000221883">
    <property type="component" value="Segment"/>
</dbReference>
<keyword evidence="2" id="KW-1185">Reference proteome</keyword>
<evidence type="ECO:0000313" key="2">
    <source>
        <dbReference type="Proteomes" id="UP000221883"/>
    </source>
</evidence>
<name>A0A1P8L624_9CAUD</name>
<reference evidence="2" key="1">
    <citation type="submission" date="2016-11" db="EMBL/GenBank/DDBJ databases">
        <authorList>
            <person name="Jaros S."/>
            <person name="Januszkiewicz K."/>
            <person name="Wedrychowicz H."/>
        </authorList>
    </citation>
    <scope>NUCLEOTIDE SEQUENCE [LARGE SCALE GENOMIC DNA]</scope>
</reference>
<proteinExistence type="predicted"/>
<dbReference type="EMBL" id="KY250034">
    <property type="protein sequence ID" value="APW79706.1"/>
    <property type="molecule type" value="Genomic_DNA"/>
</dbReference>